<dbReference type="AlphaFoldDB" id="X1BIN1"/>
<comment type="caution">
    <text evidence="1">The sequence shown here is derived from an EMBL/GenBank/DDBJ whole genome shotgun (WGS) entry which is preliminary data.</text>
</comment>
<gene>
    <name evidence="1" type="ORF">S01H4_40885</name>
</gene>
<dbReference type="EMBL" id="BART01022320">
    <property type="protein sequence ID" value="GAG94900.1"/>
    <property type="molecule type" value="Genomic_DNA"/>
</dbReference>
<evidence type="ECO:0000313" key="1">
    <source>
        <dbReference type="EMBL" id="GAG94900.1"/>
    </source>
</evidence>
<name>X1BIN1_9ZZZZ</name>
<dbReference type="InterPro" id="IPR027417">
    <property type="entry name" value="P-loop_NTPase"/>
</dbReference>
<dbReference type="Gene3D" id="3.40.50.300">
    <property type="entry name" value="P-loop containing nucleotide triphosphate hydrolases"/>
    <property type="match status" value="1"/>
</dbReference>
<accession>X1BIN1</accession>
<organism evidence="1">
    <name type="scientific">marine sediment metagenome</name>
    <dbReference type="NCBI Taxonomy" id="412755"/>
    <lineage>
        <taxon>unclassified sequences</taxon>
        <taxon>metagenomes</taxon>
        <taxon>ecological metagenomes</taxon>
    </lineage>
</organism>
<sequence length="104" mass="11321">MALYFQGFFDPITAYLGKTDSHKNAEVRGCLGPLTALAAKHKVAIIGVTHLTKNTTVKSVYRVLGSVGFIAAARAVWVIAKDKDNETRRLFLPCKTNLSIDPTS</sequence>
<reference evidence="1" key="1">
    <citation type="journal article" date="2014" name="Front. Microbiol.">
        <title>High frequency of phylogenetically diverse reductive dehalogenase-homologous genes in deep subseafloor sedimentary metagenomes.</title>
        <authorList>
            <person name="Kawai M."/>
            <person name="Futagami T."/>
            <person name="Toyoda A."/>
            <person name="Takaki Y."/>
            <person name="Nishi S."/>
            <person name="Hori S."/>
            <person name="Arai W."/>
            <person name="Tsubouchi T."/>
            <person name="Morono Y."/>
            <person name="Uchiyama I."/>
            <person name="Ito T."/>
            <person name="Fujiyama A."/>
            <person name="Inagaki F."/>
            <person name="Takami H."/>
        </authorList>
    </citation>
    <scope>NUCLEOTIDE SEQUENCE</scope>
    <source>
        <strain evidence="1">Expedition CK06-06</strain>
    </source>
</reference>
<feature type="non-terminal residue" evidence="1">
    <location>
        <position position="104"/>
    </location>
</feature>
<proteinExistence type="predicted"/>
<protein>
    <submittedName>
        <fullName evidence="1">Uncharacterized protein</fullName>
    </submittedName>
</protein>